<keyword evidence="1 3" id="KW-0560">Oxidoreductase</keyword>
<proteinExistence type="inferred from homology"/>
<sequence>MLDQVMDTTTRAERVIQIWQQICGDPQYGSLIDGRVRRGEGEAITILDPASGGQLLHYPDAGAKLAREAAQAADRARQAWYRDMTAAQRGRVMWQAAQQVRDSIEQLAELEALSAGKPIRDTRVEATKVAEMFEYYAGWCDKLYGEVIPVPTSHLNYTQRIPHGVVAQVTPWNAPVFTGGWQIAPALAAGNTVVIKPSELTPLSTVALGCLLQKAGVPTGAVNVLAGFGGTTGAAMFAAPEVQLAVFVGSPETGRVVARTAADRLIPCILELGGKSANVVFEDADLAKAAGGAAAGIYAAAGQSCVASSRLLVQKSVYEDVLERLVEKARSLQMGVPEDPETQVGPLNGAAQQSRVLDYIEKARSAGARVLCGGRPQGPGHYVEPTVIADVGNDWEIAQEEIFGPVVVAMPFEDEAEAVRLTNQTRFGLAGAVWSGRVERAHRVAGQIEAGTVWINGYKTIGVMSPFGGFKESGFGRSSGREALMEYTRSRSIWTETSEDPKMAFGY</sequence>
<dbReference type="Proteomes" id="UP001296873">
    <property type="component" value="Unassembled WGS sequence"/>
</dbReference>
<dbReference type="InterPro" id="IPR016161">
    <property type="entry name" value="Ald_DH/histidinol_DH"/>
</dbReference>
<dbReference type="InterPro" id="IPR029510">
    <property type="entry name" value="Ald_DH_CS_GLU"/>
</dbReference>
<dbReference type="EMBL" id="NRRL01000187">
    <property type="protein sequence ID" value="MBK1671429.1"/>
    <property type="molecule type" value="Genomic_DNA"/>
</dbReference>
<dbReference type="Gene3D" id="3.40.309.10">
    <property type="entry name" value="Aldehyde Dehydrogenase, Chain A, domain 2"/>
    <property type="match status" value="1"/>
</dbReference>
<comment type="caution">
    <text evidence="5">The sequence shown here is derived from an EMBL/GenBank/DDBJ whole genome shotgun (WGS) entry which is preliminary data.</text>
</comment>
<dbReference type="Pfam" id="PF00171">
    <property type="entry name" value="Aldedh"/>
    <property type="match status" value="1"/>
</dbReference>
<dbReference type="SUPFAM" id="SSF53720">
    <property type="entry name" value="ALDH-like"/>
    <property type="match status" value="1"/>
</dbReference>
<dbReference type="PROSITE" id="PS00070">
    <property type="entry name" value="ALDEHYDE_DEHYDR_CYS"/>
    <property type="match status" value="1"/>
</dbReference>
<accession>A0ABS1DMH7</accession>
<evidence type="ECO:0000313" key="6">
    <source>
        <dbReference type="Proteomes" id="UP001296873"/>
    </source>
</evidence>
<name>A0ABS1DMH7_9PROT</name>
<protein>
    <submittedName>
        <fullName evidence="5">Aldehyde dehydrogenase</fullName>
    </submittedName>
</protein>
<evidence type="ECO:0000256" key="1">
    <source>
        <dbReference type="ARBA" id="ARBA00023002"/>
    </source>
</evidence>
<feature type="domain" description="Aldehyde dehydrogenase" evidence="4">
    <location>
        <begin position="40"/>
        <end position="492"/>
    </location>
</feature>
<dbReference type="PANTHER" id="PTHR11699">
    <property type="entry name" value="ALDEHYDE DEHYDROGENASE-RELATED"/>
    <property type="match status" value="1"/>
</dbReference>
<comment type="similarity">
    <text evidence="3">Belongs to the aldehyde dehydrogenase family.</text>
</comment>
<reference evidence="5 6" key="1">
    <citation type="journal article" date="2020" name="Microorganisms">
        <title>Osmotic Adaptation and Compatible Solute Biosynthesis of Phototrophic Bacteria as Revealed from Genome Analyses.</title>
        <authorList>
            <person name="Imhoff J.F."/>
            <person name="Rahn T."/>
            <person name="Kunzel S."/>
            <person name="Keller A."/>
            <person name="Neulinger S.C."/>
        </authorList>
    </citation>
    <scope>NUCLEOTIDE SEQUENCE [LARGE SCALE GENOMIC DNA]</scope>
    <source>
        <strain evidence="5 6">DSM 9895</strain>
    </source>
</reference>
<evidence type="ECO:0000313" key="5">
    <source>
        <dbReference type="EMBL" id="MBK1671429.1"/>
    </source>
</evidence>
<gene>
    <name evidence="5" type="ORF">CKO28_25850</name>
</gene>
<evidence type="ECO:0000256" key="2">
    <source>
        <dbReference type="PROSITE-ProRule" id="PRU10007"/>
    </source>
</evidence>
<evidence type="ECO:0000256" key="3">
    <source>
        <dbReference type="RuleBase" id="RU003345"/>
    </source>
</evidence>
<evidence type="ECO:0000259" key="4">
    <source>
        <dbReference type="Pfam" id="PF00171"/>
    </source>
</evidence>
<feature type="active site" evidence="2">
    <location>
        <position position="271"/>
    </location>
</feature>
<dbReference type="RefSeq" id="WP_242480838.1">
    <property type="nucleotide sequence ID" value="NZ_NRRL01000187.1"/>
</dbReference>
<dbReference type="InterPro" id="IPR016160">
    <property type="entry name" value="Ald_DH_CS_CYS"/>
</dbReference>
<dbReference type="InterPro" id="IPR016162">
    <property type="entry name" value="Ald_DH_N"/>
</dbReference>
<dbReference type="Gene3D" id="3.40.605.10">
    <property type="entry name" value="Aldehyde Dehydrogenase, Chain A, domain 1"/>
    <property type="match status" value="1"/>
</dbReference>
<dbReference type="PROSITE" id="PS00687">
    <property type="entry name" value="ALDEHYDE_DEHYDR_GLU"/>
    <property type="match status" value="1"/>
</dbReference>
<keyword evidence="6" id="KW-1185">Reference proteome</keyword>
<dbReference type="InterPro" id="IPR016163">
    <property type="entry name" value="Ald_DH_C"/>
</dbReference>
<dbReference type="InterPro" id="IPR015590">
    <property type="entry name" value="Aldehyde_DH_dom"/>
</dbReference>
<organism evidence="5 6">
    <name type="scientific">Rhodovibrio sodomensis</name>
    <dbReference type="NCBI Taxonomy" id="1088"/>
    <lineage>
        <taxon>Bacteria</taxon>
        <taxon>Pseudomonadati</taxon>
        <taxon>Pseudomonadota</taxon>
        <taxon>Alphaproteobacteria</taxon>
        <taxon>Rhodospirillales</taxon>
        <taxon>Rhodovibrionaceae</taxon>
        <taxon>Rhodovibrio</taxon>
    </lineage>
</organism>